<dbReference type="PANTHER" id="PTHR43531:SF11">
    <property type="entry name" value="METHYL-ACCEPTING CHEMOTAXIS PROTEIN 3"/>
    <property type="match status" value="1"/>
</dbReference>
<keyword evidence="1" id="KW-0145">Chemotaxis</keyword>
<keyword evidence="3" id="KW-0175">Coiled coil</keyword>
<sequence>MRINHWSVGRKLWGLVLLLVVGMVLAMELLLTQLQSLNDEATQASQLTQERAQLATQWHGMVALDAERAVIQISTFDDTLAKRVERDSEGSTKSINALQQQVTSMVSSSEGKELLEKIGVTRTQALNVIKEAETLRVQGDELAASALVDSKLRPAIKNYLDELASFVTLQNQLRDAMQQEVEQRYQTALWLGRGGFAVFVAFVLWLSWLLVRSITQPLARAVGLADAIAAGDLTQDVHDERGDELGRLLRSLSAMGGKLRQVVSEVRSGVESVTFLQERRPSFLRMPL</sequence>
<reference evidence="7" key="1">
    <citation type="journal article" date="2019" name="Int. J. Syst. Evol. Microbiol.">
        <title>The Global Catalogue of Microorganisms (GCM) 10K type strain sequencing project: providing services to taxonomists for standard genome sequencing and annotation.</title>
        <authorList>
            <consortium name="The Broad Institute Genomics Platform"/>
            <consortium name="The Broad Institute Genome Sequencing Center for Infectious Disease"/>
            <person name="Wu L."/>
            <person name="Ma J."/>
        </authorList>
    </citation>
    <scope>NUCLEOTIDE SEQUENCE [LARGE SCALE GENOMIC DNA]</scope>
    <source>
        <strain evidence="7">JCM 17561</strain>
    </source>
</reference>
<dbReference type="InterPro" id="IPR003660">
    <property type="entry name" value="HAMP_dom"/>
</dbReference>
<organism evidence="6 7">
    <name type="scientific">Comamonas faecalis</name>
    <dbReference type="NCBI Taxonomy" id="1387849"/>
    <lineage>
        <taxon>Bacteria</taxon>
        <taxon>Pseudomonadati</taxon>
        <taxon>Pseudomonadota</taxon>
        <taxon>Betaproteobacteria</taxon>
        <taxon>Burkholderiales</taxon>
        <taxon>Comamonadaceae</taxon>
        <taxon>Comamonas</taxon>
    </lineage>
</organism>
<dbReference type="EMBL" id="BAABBP010000044">
    <property type="protein sequence ID" value="GAA4005319.1"/>
    <property type="molecule type" value="Genomic_DNA"/>
</dbReference>
<evidence type="ECO:0000313" key="7">
    <source>
        <dbReference type="Proteomes" id="UP001501627"/>
    </source>
</evidence>
<dbReference type="InterPro" id="IPR047347">
    <property type="entry name" value="YvaQ-like_sensor"/>
</dbReference>
<keyword evidence="4" id="KW-0812">Transmembrane</keyword>
<evidence type="ECO:0000256" key="3">
    <source>
        <dbReference type="SAM" id="Coils"/>
    </source>
</evidence>
<dbReference type="CDD" id="cd06225">
    <property type="entry name" value="HAMP"/>
    <property type="match status" value="1"/>
</dbReference>
<protein>
    <recommendedName>
        <fullName evidence="5">HAMP domain-containing protein</fullName>
    </recommendedName>
</protein>
<feature type="transmembrane region" description="Helical" evidence="4">
    <location>
        <begin position="190"/>
        <end position="211"/>
    </location>
</feature>
<feature type="domain" description="HAMP" evidence="5">
    <location>
        <begin position="212"/>
        <end position="264"/>
    </location>
</feature>
<evidence type="ECO:0000313" key="6">
    <source>
        <dbReference type="EMBL" id="GAA4005319.1"/>
    </source>
</evidence>
<feature type="coiled-coil region" evidence="3">
    <location>
        <begin position="27"/>
        <end position="57"/>
    </location>
</feature>
<dbReference type="SMART" id="SM00304">
    <property type="entry name" value="HAMP"/>
    <property type="match status" value="1"/>
</dbReference>
<feature type="transmembrane region" description="Helical" evidence="4">
    <location>
        <begin position="12"/>
        <end position="31"/>
    </location>
</feature>
<evidence type="ECO:0000256" key="2">
    <source>
        <dbReference type="ARBA" id="ARBA00029447"/>
    </source>
</evidence>
<gene>
    <name evidence="6" type="ORF">GCM10022279_31770</name>
</gene>
<keyword evidence="4" id="KW-1133">Transmembrane helix</keyword>
<dbReference type="Pfam" id="PF00672">
    <property type="entry name" value="HAMP"/>
    <property type="match status" value="1"/>
</dbReference>
<dbReference type="PANTHER" id="PTHR43531">
    <property type="entry name" value="PROTEIN ICFG"/>
    <property type="match status" value="1"/>
</dbReference>
<evidence type="ECO:0000256" key="1">
    <source>
        <dbReference type="ARBA" id="ARBA00022500"/>
    </source>
</evidence>
<comment type="similarity">
    <text evidence="2">Belongs to the methyl-accepting chemotaxis (MCP) protein family.</text>
</comment>
<dbReference type="SUPFAM" id="SSF158472">
    <property type="entry name" value="HAMP domain-like"/>
    <property type="match status" value="1"/>
</dbReference>
<dbReference type="InterPro" id="IPR051310">
    <property type="entry name" value="MCP_chemotaxis"/>
</dbReference>
<keyword evidence="4" id="KW-0472">Membrane</keyword>
<evidence type="ECO:0000256" key="4">
    <source>
        <dbReference type="SAM" id="Phobius"/>
    </source>
</evidence>
<keyword evidence="7" id="KW-1185">Reference proteome</keyword>
<dbReference type="RefSeq" id="WP_344869951.1">
    <property type="nucleotide sequence ID" value="NZ_BAABBP010000044.1"/>
</dbReference>
<dbReference type="Proteomes" id="UP001501627">
    <property type="component" value="Unassembled WGS sequence"/>
</dbReference>
<name>A0ABP7S1V5_9BURK</name>
<accession>A0ABP7S1V5</accession>
<dbReference type="Gene3D" id="6.10.340.10">
    <property type="match status" value="1"/>
</dbReference>
<dbReference type="PROSITE" id="PS50885">
    <property type="entry name" value="HAMP"/>
    <property type="match status" value="1"/>
</dbReference>
<dbReference type="CDD" id="cd19411">
    <property type="entry name" value="MCP2201-like_sensor"/>
    <property type="match status" value="1"/>
</dbReference>
<proteinExistence type="inferred from homology"/>
<comment type="caution">
    <text evidence="6">The sequence shown here is derived from an EMBL/GenBank/DDBJ whole genome shotgun (WGS) entry which is preliminary data.</text>
</comment>
<evidence type="ECO:0000259" key="5">
    <source>
        <dbReference type="PROSITE" id="PS50885"/>
    </source>
</evidence>